<keyword evidence="2" id="KW-0812">Transmembrane</keyword>
<dbReference type="EMBL" id="CTEE01000003">
    <property type="protein sequence ID" value="CQD24652.1"/>
    <property type="molecule type" value="Genomic_DNA"/>
</dbReference>
<gene>
    <name evidence="3" type="ORF">BN1232_06309</name>
    <name evidence="4" type="ORF">MJO58_27930</name>
</gene>
<evidence type="ECO:0008006" key="7">
    <source>
        <dbReference type="Google" id="ProtNLM"/>
    </source>
</evidence>
<keyword evidence="4" id="KW-0614">Plasmid</keyword>
<dbReference type="STRING" id="141349.BN1232_06309"/>
<evidence type="ECO:0000313" key="6">
    <source>
        <dbReference type="Proteomes" id="UP001055171"/>
    </source>
</evidence>
<proteinExistence type="predicted"/>
<evidence type="ECO:0000256" key="1">
    <source>
        <dbReference type="SAM" id="MobiDB-lite"/>
    </source>
</evidence>
<keyword evidence="2" id="KW-0472">Membrane</keyword>
<evidence type="ECO:0000313" key="3">
    <source>
        <dbReference type="EMBL" id="CQD24652.1"/>
    </source>
</evidence>
<keyword evidence="2" id="KW-1133">Transmembrane helix</keyword>
<reference evidence="3 5" key="1">
    <citation type="submission" date="2015-03" db="EMBL/GenBank/DDBJ databases">
        <authorList>
            <person name="Urmite Genomes"/>
        </authorList>
    </citation>
    <scope>NUCLEOTIDE SEQUENCE [LARGE SCALE GENOMIC DNA]</scope>
    <source>
        <strain evidence="3 5">CSUR P1491</strain>
    </source>
</reference>
<name>A0A0E3WEE0_MYCLN</name>
<evidence type="ECO:0000313" key="5">
    <source>
        <dbReference type="Proteomes" id="UP000199251"/>
    </source>
</evidence>
<keyword evidence="6" id="KW-1185">Reference proteome</keyword>
<dbReference type="Proteomes" id="UP000199251">
    <property type="component" value="Unassembled WGS sequence"/>
</dbReference>
<evidence type="ECO:0000256" key="2">
    <source>
        <dbReference type="SAM" id="Phobius"/>
    </source>
</evidence>
<accession>A0A0E3WEE0</accession>
<feature type="region of interest" description="Disordered" evidence="1">
    <location>
        <begin position="128"/>
        <end position="148"/>
    </location>
</feature>
<sequence>MKGLVAAGAALMTVIAAIMLAIVELLIKLIPLLVVAGCVWGAVALIRAHRARQAADDERLMQAWSRPVPQASPQAALSALLPPVIAHRERMYVVRGEDTGLASDRDDGYVHVSAAALPRVQRLPAAYHHRRKFTPRRATGHRSGRRRP</sequence>
<dbReference type="AlphaFoldDB" id="A0A0E3WEE0"/>
<organism evidence="3 5">
    <name type="scientific">Mycobacterium lentiflavum</name>
    <dbReference type="NCBI Taxonomy" id="141349"/>
    <lineage>
        <taxon>Bacteria</taxon>
        <taxon>Bacillati</taxon>
        <taxon>Actinomycetota</taxon>
        <taxon>Actinomycetes</taxon>
        <taxon>Mycobacteriales</taxon>
        <taxon>Mycobacteriaceae</taxon>
        <taxon>Mycobacterium</taxon>
        <taxon>Mycobacterium simiae complex</taxon>
    </lineage>
</organism>
<dbReference type="RefSeq" id="WP_061559470.1">
    <property type="nucleotide sequence ID" value="NZ_CP092424.2"/>
</dbReference>
<geneLocation type="plasmid" evidence="4 6">
    <name>unnamed1</name>
</geneLocation>
<reference evidence="4" key="2">
    <citation type="submission" date="2022-08" db="EMBL/GenBank/DDBJ databases">
        <title>Complete genome sequence of 14 non-tuberculosis mycobacteria type-strains.</title>
        <authorList>
            <person name="Igarashi Y."/>
            <person name="Osugi A."/>
            <person name="Mitarai S."/>
        </authorList>
    </citation>
    <scope>NUCLEOTIDE SEQUENCE</scope>
    <source>
        <strain evidence="4">ATCC 51985</strain>
        <plasmid evidence="4">unnamed1</plasmid>
    </source>
</reference>
<evidence type="ECO:0000313" key="4">
    <source>
        <dbReference type="EMBL" id="ULP45399.1"/>
    </source>
</evidence>
<dbReference type="EMBL" id="CP092424">
    <property type="protein sequence ID" value="ULP45399.1"/>
    <property type="molecule type" value="Genomic_DNA"/>
</dbReference>
<dbReference type="OrthoDB" id="4727400at2"/>
<feature type="transmembrane region" description="Helical" evidence="2">
    <location>
        <begin position="26"/>
        <end position="46"/>
    </location>
</feature>
<dbReference type="Proteomes" id="UP001055171">
    <property type="component" value="Plasmid unnamed1"/>
</dbReference>
<protein>
    <recommendedName>
        <fullName evidence="7">Transmembrane protein</fullName>
    </recommendedName>
</protein>